<evidence type="ECO:0000313" key="1">
    <source>
        <dbReference type="EMBL" id="NHB77707.1"/>
    </source>
</evidence>
<keyword evidence="2" id="KW-1185">Reference proteome</keyword>
<dbReference type="InterPro" id="IPR029058">
    <property type="entry name" value="AB_hydrolase_fold"/>
</dbReference>
<dbReference type="EMBL" id="JAANHS010000010">
    <property type="protein sequence ID" value="NHB77707.1"/>
    <property type="molecule type" value="Genomic_DNA"/>
</dbReference>
<proteinExistence type="predicted"/>
<accession>A0ABX0G9W2</accession>
<sequence length="315" mass="32325">MRVLVFIGVLAVVAFAGYVGIAGYFLAHAAAGLLKVGPIAAVLATATPPTDPLALGYRGDPATALALPFQTVTLTTPLGPSEAWLVPAAGQEAGRAIYVHGIAGAREDGYRALSLLHEAGWSVLLISYRNDTDAPPAPGATYGFGLTEWPDLEAAVAYLAPGDSDRVLVAAESMGGAILGQFLHQSPLASRVSAVALDSPAISFAAVIGHLAAQGEKPLPGLIAWTARQMLPFMSPLPLARAEVAAVYQGFAGPLFIAHGAGDRIVPIGPSQSLAASRSAPTVSLWTGADHLGSYAEDPAAYRAAFGDFLNRIAP</sequence>
<evidence type="ECO:0000313" key="2">
    <source>
        <dbReference type="Proteomes" id="UP001515660"/>
    </source>
</evidence>
<comment type="caution">
    <text evidence="1">The sequence shown here is derived from an EMBL/GenBank/DDBJ whole genome shotgun (WGS) entry which is preliminary data.</text>
</comment>
<dbReference type="SUPFAM" id="SSF53474">
    <property type="entry name" value="alpha/beta-Hydrolases"/>
    <property type="match status" value="1"/>
</dbReference>
<reference evidence="1 2" key="1">
    <citation type="journal article" date="2022" name="Microorganisms">
        <title>Genome Sequence and Characterization of a Xanthorhodopsin-Containing, Aerobic Anoxygenic Phototrophic Rhodobacter Species, Isolated from Mesophilic Conditions at Yellowstone National Park.</title>
        <authorList>
            <person name="Kyndt J.A."/>
            <person name="Robertson S."/>
            <person name="Shoffstall I.B."/>
            <person name="Ramaley R.F."/>
            <person name="Meyer T.E."/>
        </authorList>
    </citation>
    <scope>NUCLEOTIDE SEQUENCE [LARGE SCALE GENOMIC DNA]</scope>
    <source>
        <strain evidence="1 2">M37P</strain>
    </source>
</reference>
<name>A0ABX0G9W2_9RHOB</name>
<dbReference type="RefSeq" id="WP_166403728.1">
    <property type="nucleotide sequence ID" value="NZ_JAANHS010000010.1"/>
</dbReference>
<dbReference type="GO" id="GO:0016787">
    <property type="term" value="F:hydrolase activity"/>
    <property type="evidence" value="ECO:0007669"/>
    <property type="project" value="UniProtKB-KW"/>
</dbReference>
<keyword evidence="1" id="KW-0378">Hydrolase</keyword>
<protein>
    <submittedName>
        <fullName evidence="1">Alpha/beta hydrolase</fullName>
    </submittedName>
</protein>
<organism evidence="1 2">
    <name type="scientific">Rhodobacter calidifons</name>
    <dbReference type="NCBI Taxonomy" id="2715277"/>
    <lineage>
        <taxon>Bacteria</taxon>
        <taxon>Pseudomonadati</taxon>
        <taxon>Pseudomonadota</taxon>
        <taxon>Alphaproteobacteria</taxon>
        <taxon>Rhodobacterales</taxon>
        <taxon>Rhodobacter group</taxon>
        <taxon>Rhodobacter</taxon>
    </lineage>
</organism>
<gene>
    <name evidence="1" type="ORF">G8O29_13355</name>
</gene>
<dbReference type="Proteomes" id="UP001515660">
    <property type="component" value="Unassembled WGS sequence"/>
</dbReference>
<dbReference type="Gene3D" id="3.40.50.1820">
    <property type="entry name" value="alpha/beta hydrolase"/>
    <property type="match status" value="1"/>
</dbReference>